<evidence type="ECO:0000256" key="2">
    <source>
        <dbReference type="ARBA" id="ARBA00022723"/>
    </source>
</evidence>
<dbReference type="NCBIfam" id="TIGR00075">
    <property type="entry name" value="hypD"/>
    <property type="match status" value="1"/>
</dbReference>
<dbReference type="RefSeq" id="WP_349219776.1">
    <property type="nucleotide sequence ID" value="NZ_JBBMFD010000015.1"/>
</dbReference>
<gene>
    <name evidence="4" type="primary">hypD</name>
    <name evidence="4" type="ORF">WMO26_08990</name>
</gene>
<accession>A0ABV1E0X0</accession>
<dbReference type="PANTHER" id="PTHR30149">
    <property type="entry name" value="HYDROGENASE PROTEIN ASSEMBLY PROTEIN HYPD"/>
    <property type="match status" value="1"/>
</dbReference>
<keyword evidence="5" id="KW-1185">Reference proteome</keyword>
<reference evidence="4 5" key="1">
    <citation type="submission" date="2024-03" db="EMBL/GenBank/DDBJ databases">
        <title>Human intestinal bacterial collection.</title>
        <authorList>
            <person name="Pauvert C."/>
            <person name="Hitch T.C.A."/>
            <person name="Clavel T."/>
        </authorList>
    </citation>
    <scope>NUCLEOTIDE SEQUENCE [LARGE SCALE GENOMIC DNA]</scope>
    <source>
        <strain evidence="4 5">CLA-JM-H44</strain>
    </source>
</reference>
<evidence type="ECO:0000313" key="4">
    <source>
        <dbReference type="EMBL" id="MEQ2440959.1"/>
    </source>
</evidence>
<comment type="similarity">
    <text evidence="1">Belongs to the HypD family.</text>
</comment>
<protein>
    <submittedName>
        <fullName evidence="4">Hydrogenase formation protein HypD</fullName>
    </submittedName>
</protein>
<sequence length="347" mass="37028">MTGLVTAIRQYDGPPVRFMEVCGTHTAAIAQNGIRSLLPETIRLVSGPGCPVCVTVTAYLDRLIALSKEPDTVVVSFGDLLRVPGSKGSLSDGKAEGGRVRMVYSPMEVLDLAGKNPDTTFVFAAVGFETTAPVYALLLKQAKEQGIENIRLLTSLKTMPPVIEWVCRKGQVDGFLAPGHVSVVTGSRIFEPLAERYRLPFAVAGFSGESILAALYGLTKCRGRGTVLNLYPSVVTRDGNRQAREAVEECFAPCDAAWRGIGIIKGSGLRLKAEYERFDAGSGGLMEDREANRSCRCAQVLVGRLEPAGCPLFGKACTPAMPQGACMVSTEGSCYHAFLSAEGGISR</sequence>
<dbReference type="Pfam" id="PF01924">
    <property type="entry name" value="HypD"/>
    <property type="match status" value="1"/>
</dbReference>
<evidence type="ECO:0000256" key="3">
    <source>
        <dbReference type="ARBA" id="ARBA00023004"/>
    </source>
</evidence>
<organism evidence="4 5">
    <name type="scientific">Solibaculum intestinale</name>
    <dbReference type="NCBI Taxonomy" id="3133165"/>
    <lineage>
        <taxon>Bacteria</taxon>
        <taxon>Bacillati</taxon>
        <taxon>Bacillota</taxon>
        <taxon>Clostridia</taxon>
        <taxon>Eubacteriales</taxon>
        <taxon>Oscillospiraceae</taxon>
        <taxon>Solibaculum</taxon>
    </lineage>
</organism>
<dbReference type="Gene3D" id="6.10.20.100">
    <property type="match status" value="1"/>
</dbReference>
<dbReference type="EMBL" id="JBBMFD010000015">
    <property type="protein sequence ID" value="MEQ2440959.1"/>
    <property type="molecule type" value="Genomic_DNA"/>
</dbReference>
<name>A0ABV1E0X0_9FIRM</name>
<dbReference type="InterPro" id="IPR042243">
    <property type="entry name" value="HypD_1"/>
</dbReference>
<keyword evidence="3" id="KW-0408">Iron</keyword>
<keyword evidence="2" id="KW-0479">Metal-binding</keyword>
<dbReference type="Proteomes" id="UP001489509">
    <property type="component" value="Unassembled WGS sequence"/>
</dbReference>
<evidence type="ECO:0000313" key="5">
    <source>
        <dbReference type="Proteomes" id="UP001489509"/>
    </source>
</evidence>
<dbReference type="InterPro" id="IPR042244">
    <property type="entry name" value="HypD_2_sf"/>
</dbReference>
<comment type="caution">
    <text evidence="4">The sequence shown here is derived from an EMBL/GenBank/DDBJ whole genome shotgun (WGS) entry which is preliminary data.</text>
</comment>
<proteinExistence type="inferred from homology"/>
<dbReference type="Gene3D" id="3.40.50.11740">
    <property type="entry name" value="HypD, alpha/beta domain 2"/>
    <property type="match status" value="2"/>
</dbReference>
<dbReference type="PANTHER" id="PTHR30149:SF0">
    <property type="entry name" value="HYDROGENASE MATURATION FACTOR HYPD"/>
    <property type="match status" value="1"/>
</dbReference>
<dbReference type="InterPro" id="IPR002780">
    <property type="entry name" value="Hyd_form_HypD"/>
</dbReference>
<evidence type="ECO:0000256" key="1">
    <source>
        <dbReference type="ARBA" id="ARBA00007888"/>
    </source>
</evidence>
<dbReference type="PIRSF" id="PIRSF005622">
    <property type="entry name" value="Hydrgn_mat_hypD"/>
    <property type="match status" value="1"/>
</dbReference>